<keyword evidence="1" id="KW-0472">Membrane</keyword>
<dbReference type="EMBL" id="MN738914">
    <property type="protein sequence ID" value="QHT30964.1"/>
    <property type="molecule type" value="Genomic_DNA"/>
</dbReference>
<evidence type="ECO:0000256" key="1">
    <source>
        <dbReference type="SAM" id="Phobius"/>
    </source>
</evidence>
<organism evidence="2">
    <name type="scientific">viral metagenome</name>
    <dbReference type="NCBI Taxonomy" id="1070528"/>
    <lineage>
        <taxon>unclassified sequences</taxon>
        <taxon>metagenomes</taxon>
        <taxon>organismal metagenomes</taxon>
    </lineage>
</organism>
<feature type="transmembrane region" description="Helical" evidence="1">
    <location>
        <begin position="6"/>
        <end position="35"/>
    </location>
</feature>
<accession>A0A6C0EP35</accession>
<dbReference type="AlphaFoldDB" id="A0A6C0EP35"/>
<name>A0A6C0EP35_9ZZZZ</name>
<feature type="transmembrane region" description="Helical" evidence="1">
    <location>
        <begin position="92"/>
        <end position="109"/>
    </location>
</feature>
<reference evidence="2" key="1">
    <citation type="journal article" date="2020" name="Nature">
        <title>Giant virus diversity and host interactions through global metagenomics.</title>
        <authorList>
            <person name="Schulz F."/>
            <person name="Roux S."/>
            <person name="Paez-Espino D."/>
            <person name="Jungbluth S."/>
            <person name="Walsh D.A."/>
            <person name="Denef V.J."/>
            <person name="McMahon K.D."/>
            <person name="Konstantinidis K.T."/>
            <person name="Eloe-Fadrosh E.A."/>
            <person name="Kyrpides N.C."/>
            <person name="Woyke T."/>
        </authorList>
    </citation>
    <scope>NUCLEOTIDE SEQUENCE</scope>
    <source>
        <strain evidence="2">GVMAG-M-3300009151-50</strain>
    </source>
</reference>
<evidence type="ECO:0000313" key="2">
    <source>
        <dbReference type="EMBL" id="QHT30964.1"/>
    </source>
</evidence>
<keyword evidence="1" id="KW-1133">Transmembrane helix</keyword>
<sequence length="140" mass="16429">MKLEEIIGVTLNTGILAIFYTAIGGIVSYLLYYFVDEHNEEWEQRSTLYQVGDVSLQLAVIGTIIFWITYIIKEAPPIFHVSRELDALVDTYMSGVFFAYSMFLFIDFLDSKIKFLYHKAFDRHFEKMFPLRKTNKKKTT</sequence>
<protein>
    <submittedName>
        <fullName evidence="2">Uncharacterized protein</fullName>
    </submittedName>
</protein>
<feature type="transmembrane region" description="Helical" evidence="1">
    <location>
        <begin position="47"/>
        <end position="72"/>
    </location>
</feature>
<keyword evidence="1" id="KW-0812">Transmembrane</keyword>
<proteinExistence type="predicted"/>